<dbReference type="EMBL" id="AP017313">
    <property type="protein sequence ID" value="BAU53678.1"/>
    <property type="molecule type" value="Genomic_DNA"/>
</dbReference>
<evidence type="ECO:0000313" key="1">
    <source>
        <dbReference type="EMBL" id="BAU53678.1"/>
    </source>
</evidence>
<dbReference type="InterPro" id="IPR012042">
    <property type="entry name" value="NeuTTM/CthTTM-like"/>
</dbReference>
<gene>
    <name evidence="1" type="ORF">MgSA37_01847</name>
</gene>
<organism evidence="1 2">
    <name type="scientific">Mucilaginibacter gotjawali</name>
    <dbReference type="NCBI Taxonomy" id="1550579"/>
    <lineage>
        <taxon>Bacteria</taxon>
        <taxon>Pseudomonadati</taxon>
        <taxon>Bacteroidota</taxon>
        <taxon>Sphingobacteriia</taxon>
        <taxon>Sphingobacteriales</taxon>
        <taxon>Sphingobacteriaceae</taxon>
        <taxon>Mucilaginibacter</taxon>
    </lineage>
</organism>
<protein>
    <submittedName>
        <fullName evidence="1">CYTH domain protein</fullName>
    </submittedName>
</protein>
<dbReference type="InterPro" id="IPR033469">
    <property type="entry name" value="CYTH-like_dom_sf"/>
</dbReference>
<dbReference type="KEGG" id="mgot:MgSA37_01847"/>
<dbReference type="SMART" id="SM01118">
    <property type="entry name" value="CYTH"/>
    <property type="match status" value="1"/>
</dbReference>
<dbReference type="RefSeq" id="WP_096351339.1">
    <property type="nucleotide sequence ID" value="NZ_AP017313.1"/>
</dbReference>
<accession>A0A110B2R0</accession>
<dbReference type="InterPro" id="IPR023577">
    <property type="entry name" value="CYTH_domain"/>
</dbReference>
<dbReference type="SUPFAM" id="SSF55154">
    <property type="entry name" value="CYTH-like phosphatases"/>
    <property type="match status" value="1"/>
</dbReference>
<dbReference type="PIRSF" id="PIRSF016487">
    <property type="entry name" value="CYTH_UCP016487"/>
    <property type="match status" value="1"/>
</dbReference>
<dbReference type="PANTHER" id="PTHR40114:SF1">
    <property type="entry name" value="SLR0698 PROTEIN"/>
    <property type="match status" value="1"/>
</dbReference>
<dbReference type="PANTHER" id="PTHR40114">
    <property type="entry name" value="SLR0698 PROTEIN"/>
    <property type="match status" value="1"/>
</dbReference>
<dbReference type="Gene3D" id="2.40.320.10">
    <property type="entry name" value="Hypothetical Protein Pfu-838710-001"/>
    <property type="match status" value="1"/>
</dbReference>
<name>A0A110B2R0_9SPHI</name>
<evidence type="ECO:0000313" key="2">
    <source>
        <dbReference type="Proteomes" id="UP000218263"/>
    </source>
</evidence>
<dbReference type="OrthoDB" id="9805588at2"/>
<proteinExistence type="predicted"/>
<sequence length="157" mass="18446">MGLEIERKFLVDHDKWKKVDKPEGTHYRQGYLVDEASKTIRVRAAGKKGFITIKGSTTGITRKEFEYEIPVEEALQLIDGFAGSEVEKIRYRITFMGKLWEVDEFWGDNQGLIMAEIELKHEDEAFEKPDWITREVSDDKRYYNSYLAKNPFKDWGN</sequence>
<dbReference type="Proteomes" id="UP000218263">
    <property type="component" value="Chromosome"/>
</dbReference>
<dbReference type="AlphaFoldDB" id="A0A110B2R0"/>
<keyword evidence="2" id="KW-1185">Reference proteome</keyword>
<dbReference type="CDD" id="cd07891">
    <property type="entry name" value="CYTH-like_CthTTM-like_1"/>
    <property type="match status" value="1"/>
</dbReference>
<dbReference type="PROSITE" id="PS51707">
    <property type="entry name" value="CYTH"/>
    <property type="match status" value="1"/>
</dbReference>
<reference evidence="1 2" key="1">
    <citation type="submission" date="2015-12" db="EMBL/GenBank/DDBJ databases">
        <title>Genome sequence of Mucilaginibacter gotjawali.</title>
        <authorList>
            <person name="Lee J.S."/>
            <person name="Lee K.C."/>
            <person name="Kim K.K."/>
            <person name="Lee B.W."/>
        </authorList>
    </citation>
    <scope>NUCLEOTIDE SEQUENCE [LARGE SCALE GENOMIC DNA]</scope>
    <source>
        <strain evidence="1 2">SA3-7</strain>
    </source>
</reference>
<dbReference type="Pfam" id="PF01928">
    <property type="entry name" value="CYTH"/>
    <property type="match status" value="1"/>
</dbReference>